<accession>A0ACB6QH31</accession>
<dbReference type="EMBL" id="MU003529">
    <property type="protein sequence ID" value="KAF2465455.1"/>
    <property type="molecule type" value="Genomic_DNA"/>
</dbReference>
<evidence type="ECO:0000313" key="1">
    <source>
        <dbReference type="EMBL" id="KAF2465455.1"/>
    </source>
</evidence>
<protein>
    <submittedName>
        <fullName evidence="1">Uncharacterized protein</fullName>
    </submittedName>
</protein>
<dbReference type="Proteomes" id="UP000799755">
    <property type="component" value="Unassembled WGS sequence"/>
</dbReference>
<comment type="caution">
    <text evidence="1">The sequence shown here is derived from an EMBL/GenBank/DDBJ whole genome shotgun (WGS) entry which is preliminary data.</text>
</comment>
<gene>
    <name evidence="1" type="ORF">BDR25DRAFT_346014</name>
</gene>
<keyword evidence="2" id="KW-1185">Reference proteome</keyword>
<sequence>MYTKAAFSILLALALTSTSRAASSAMVKNLCSTTVWITSIDSHGGPTTSLQPGQTWSEELHFDPVTGVAIKVTTTKNGLATGKPEIDFTYTLNQPEGMVYYDLSTVNKMDAPFTNGQLLVTTPSVDCPSISWPNSRQPPDDRTEACQITDILLTLCAPL</sequence>
<proteinExistence type="predicted"/>
<name>A0ACB6QH31_9PLEO</name>
<evidence type="ECO:0000313" key="2">
    <source>
        <dbReference type="Proteomes" id="UP000799755"/>
    </source>
</evidence>
<organism evidence="1 2">
    <name type="scientific">Lindgomyces ingoldianus</name>
    <dbReference type="NCBI Taxonomy" id="673940"/>
    <lineage>
        <taxon>Eukaryota</taxon>
        <taxon>Fungi</taxon>
        <taxon>Dikarya</taxon>
        <taxon>Ascomycota</taxon>
        <taxon>Pezizomycotina</taxon>
        <taxon>Dothideomycetes</taxon>
        <taxon>Pleosporomycetidae</taxon>
        <taxon>Pleosporales</taxon>
        <taxon>Lindgomycetaceae</taxon>
        <taxon>Lindgomyces</taxon>
    </lineage>
</organism>
<reference evidence="1" key="1">
    <citation type="journal article" date="2020" name="Stud. Mycol.">
        <title>101 Dothideomycetes genomes: a test case for predicting lifestyles and emergence of pathogens.</title>
        <authorList>
            <person name="Haridas S."/>
            <person name="Albert R."/>
            <person name="Binder M."/>
            <person name="Bloem J."/>
            <person name="Labutti K."/>
            <person name="Salamov A."/>
            <person name="Andreopoulos B."/>
            <person name="Baker S."/>
            <person name="Barry K."/>
            <person name="Bills G."/>
            <person name="Bluhm B."/>
            <person name="Cannon C."/>
            <person name="Castanera R."/>
            <person name="Culley D."/>
            <person name="Daum C."/>
            <person name="Ezra D."/>
            <person name="Gonzalez J."/>
            <person name="Henrissat B."/>
            <person name="Kuo A."/>
            <person name="Liang C."/>
            <person name="Lipzen A."/>
            <person name="Lutzoni F."/>
            <person name="Magnuson J."/>
            <person name="Mondo S."/>
            <person name="Nolan M."/>
            <person name="Ohm R."/>
            <person name="Pangilinan J."/>
            <person name="Park H.-J."/>
            <person name="Ramirez L."/>
            <person name="Alfaro M."/>
            <person name="Sun H."/>
            <person name="Tritt A."/>
            <person name="Yoshinaga Y."/>
            <person name="Zwiers L.-H."/>
            <person name="Turgeon B."/>
            <person name="Goodwin S."/>
            <person name="Spatafora J."/>
            <person name="Crous P."/>
            <person name="Grigoriev I."/>
        </authorList>
    </citation>
    <scope>NUCLEOTIDE SEQUENCE</scope>
    <source>
        <strain evidence="1">ATCC 200398</strain>
    </source>
</reference>